<dbReference type="EMBL" id="CNGE01000147">
    <property type="protein sequence ID" value="CKS02015.1"/>
    <property type="molecule type" value="Genomic_DNA"/>
</dbReference>
<organism evidence="2 3">
    <name type="scientific">Mycobacterium tuberculosis</name>
    <dbReference type="NCBI Taxonomy" id="1773"/>
    <lineage>
        <taxon>Bacteria</taxon>
        <taxon>Bacillati</taxon>
        <taxon>Actinomycetota</taxon>
        <taxon>Actinomycetes</taxon>
        <taxon>Mycobacteriales</taxon>
        <taxon>Mycobacteriaceae</taxon>
        <taxon>Mycobacterium</taxon>
        <taxon>Mycobacterium tuberculosis complex</taxon>
    </lineage>
</organism>
<dbReference type="Proteomes" id="UP000048948">
    <property type="component" value="Unassembled WGS sequence"/>
</dbReference>
<accession>A0A655A233</accession>
<dbReference type="AlphaFoldDB" id="A0A655A233"/>
<proteinExistence type="predicted"/>
<name>A0A655A233_MYCTX</name>
<feature type="region of interest" description="Disordered" evidence="1">
    <location>
        <begin position="96"/>
        <end position="117"/>
    </location>
</feature>
<gene>
    <name evidence="2" type="ORF">ERS027646_01118</name>
</gene>
<protein>
    <submittedName>
        <fullName evidence="2">Uncharacterized protein</fullName>
    </submittedName>
</protein>
<sequence length="215" mass="23181">MAHLFAEFLGQRLQGVTGVLDGVVQQRGHQSGGVHAQLGQNVGNGQRVGDVGITGLPQLAGMPLVSDLVGSLQDRQVGLGIDLPVHRHQRLEHRIGGAALGGHPPGQSGPHPTRRADAGLKSLDRRLGRLESGLESRRSLRGRCNRLRRELVLGHVRHLRPRGYPSQAAQAVHRQRCERRATAQPRKFHHYGRPGHVGATALKQASRRADGAAGC</sequence>
<evidence type="ECO:0000313" key="3">
    <source>
        <dbReference type="Proteomes" id="UP000048948"/>
    </source>
</evidence>
<evidence type="ECO:0000256" key="1">
    <source>
        <dbReference type="SAM" id="MobiDB-lite"/>
    </source>
</evidence>
<evidence type="ECO:0000313" key="2">
    <source>
        <dbReference type="EMBL" id="CKS02015.1"/>
    </source>
</evidence>
<reference evidence="2 3" key="1">
    <citation type="submission" date="2015-03" db="EMBL/GenBank/DDBJ databases">
        <authorList>
            <consortium name="Pathogen Informatics"/>
        </authorList>
    </citation>
    <scope>NUCLEOTIDE SEQUENCE [LARGE SCALE GENOMIC DNA]</scope>
    <source>
        <strain evidence="2 3">Bir 172</strain>
    </source>
</reference>